<gene>
    <name evidence="9" type="ordered locus">AS9A_1058</name>
</gene>
<evidence type="ECO:0000256" key="7">
    <source>
        <dbReference type="SAM" id="Phobius"/>
    </source>
</evidence>
<dbReference type="PANTHER" id="PTHR34820">
    <property type="entry name" value="INNER MEMBRANE PROTEIN YEBZ"/>
    <property type="match status" value="1"/>
</dbReference>
<feature type="transmembrane region" description="Helical" evidence="7">
    <location>
        <begin position="460"/>
        <end position="480"/>
    </location>
</feature>
<dbReference type="GO" id="GO:0006825">
    <property type="term" value="P:copper ion transport"/>
    <property type="evidence" value="ECO:0007669"/>
    <property type="project" value="InterPro"/>
</dbReference>
<evidence type="ECO:0000256" key="1">
    <source>
        <dbReference type="ARBA" id="ARBA00004651"/>
    </source>
</evidence>
<feature type="domain" description="Copper resistance protein D" evidence="8">
    <location>
        <begin position="257"/>
        <end position="354"/>
    </location>
</feature>
<sequence length="690" mass="73274">MANAESAAMSAGSLDSAESETPDQPIDGQSRLGLAAVAGMAALIAALVAAGLASLSATDALVLLGIPDPGVATRYGLPAVQSVGYVAAVVAIGCALLAAFLVPPQSSGVLDVGGYRAMRVCGGAAAIWAACAFLMVPLTLSDVSGAGFLEAVRPENLWPSLPRVDTALAWAWTGVFAAALAMLSRAVLRWSWTPALLALSLFTLMPLVLTGHSASGGSHDVATNSLFWHIVGASLWMGGLFAVLMHAWHGGEHRALVVRRYSLLAGISFAAVGLSGIVNAFVRIELGDLLSDAYGRIVLVKAVALVVLGVFGWTQRRRVVGVLHRDGRARTPFVTLAIAEFFILAATFGLAVALGRTPPPAPSSVPTLMEVELGYNLEGSPTFARLMLDWRFDLIFGTLAIVLAVLYAFGVRKLNARGDAWPIGRTIAWLSGCVVLLIATSSGIARYAPAMFSVHMGSHMLLSMLVPVLLVLGGPVTLALRALKPAGKGSVPGPREWILAAVNSPVSRFLTQPVIAAILFVAGFYGLYFGGIFDAYVGSHAAHILMNLHFLLSGYLFYWVVIGVDQSPHPMQPLAKLGVLWATLPFHAFFGIALMNMETVMGGWFYQQLNLPWVPDLLADQRVGGGLAWGTGEMPLIIVMLALLVQWSRTDRRFARRMDRVADKDDDAALAAYNAMFAELARKEAERQGR</sequence>
<protein>
    <submittedName>
        <fullName evidence="9">Copper resistance transporter</fullName>
    </submittedName>
</protein>
<dbReference type="HOGENOM" id="CLU_016803_0_0_11"/>
<feature type="transmembrane region" description="Helical" evidence="7">
    <location>
        <begin position="226"/>
        <end position="249"/>
    </location>
</feature>
<evidence type="ECO:0000256" key="3">
    <source>
        <dbReference type="ARBA" id="ARBA00022692"/>
    </source>
</evidence>
<dbReference type="eggNOG" id="COG3336">
    <property type="taxonomic scope" value="Bacteria"/>
</dbReference>
<evidence type="ECO:0000256" key="2">
    <source>
        <dbReference type="ARBA" id="ARBA00022475"/>
    </source>
</evidence>
<keyword evidence="10" id="KW-1185">Reference proteome</keyword>
<feature type="region of interest" description="Disordered" evidence="6">
    <location>
        <begin position="1"/>
        <end position="25"/>
    </location>
</feature>
<evidence type="ECO:0000313" key="9">
    <source>
        <dbReference type="EMBL" id="AEF39510.1"/>
    </source>
</evidence>
<feature type="transmembrane region" description="Helical" evidence="7">
    <location>
        <begin position="394"/>
        <end position="414"/>
    </location>
</feature>
<dbReference type="STRING" id="443218.AS9A_1058"/>
<proteinExistence type="predicted"/>
<keyword evidence="4 7" id="KW-1133">Transmembrane helix</keyword>
<keyword evidence="2" id="KW-1003">Cell membrane</keyword>
<feature type="transmembrane region" description="Helical" evidence="7">
    <location>
        <begin position="83"/>
        <end position="102"/>
    </location>
</feature>
<feature type="transmembrane region" description="Helical" evidence="7">
    <location>
        <begin position="261"/>
        <end position="282"/>
    </location>
</feature>
<feature type="transmembrane region" description="Helical" evidence="7">
    <location>
        <begin position="626"/>
        <end position="647"/>
    </location>
</feature>
<organism evidence="9 10">
    <name type="scientific">Hoyosella subflava (strain DSM 45089 / JCM 17490 / NBRC 109087 / DQS3-9A1)</name>
    <name type="common">Amycolicicoccus subflavus</name>
    <dbReference type="NCBI Taxonomy" id="443218"/>
    <lineage>
        <taxon>Bacteria</taxon>
        <taxon>Bacillati</taxon>
        <taxon>Actinomycetota</taxon>
        <taxon>Actinomycetes</taxon>
        <taxon>Mycobacteriales</taxon>
        <taxon>Hoyosellaceae</taxon>
        <taxon>Hoyosella</taxon>
    </lineage>
</organism>
<evidence type="ECO:0000256" key="4">
    <source>
        <dbReference type="ARBA" id="ARBA00022989"/>
    </source>
</evidence>
<evidence type="ECO:0000313" key="10">
    <source>
        <dbReference type="Proteomes" id="UP000009235"/>
    </source>
</evidence>
<name>F6EQ87_HOYSD</name>
<feature type="transmembrane region" description="Helical" evidence="7">
    <location>
        <begin position="514"/>
        <end position="538"/>
    </location>
</feature>
<dbReference type="AlphaFoldDB" id="F6EQ87"/>
<evidence type="ECO:0000259" key="8">
    <source>
        <dbReference type="Pfam" id="PF05425"/>
    </source>
</evidence>
<dbReference type="Pfam" id="PF09678">
    <property type="entry name" value="Caa3_CtaG"/>
    <property type="match status" value="1"/>
</dbReference>
<feature type="transmembrane region" description="Helical" evidence="7">
    <location>
        <begin position="333"/>
        <end position="354"/>
    </location>
</feature>
<feature type="transmembrane region" description="Helical" evidence="7">
    <location>
        <begin position="577"/>
        <end position="606"/>
    </location>
</feature>
<dbReference type="InterPro" id="IPR008457">
    <property type="entry name" value="Cu-R_CopD_dom"/>
</dbReference>
<dbReference type="GO" id="GO:0005886">
    <property type="term" value="C:plasma membrane"/>
    <property type="evidence" value="ECO:0007669"/>
    <property type="project" value="UniProtKB-SubCell"/>
</dbReference>
<dbReference type="Proteomes" id="UP000009235">
    <property type="component" value="Chromosome"/>
</dbReference>
<comment type="subcellular location">
    <subcellularLocation>
        <location evidence="1">Cell membrane</location>
        <topology evidence="1">Multi-pass membrane protein</topology>
    </subcellularLocation>
</comment>
<dbReference type="EMBL" id="CP002786">
    <property type="protein sequence ID" value="AEF39510.1"/>
    <property type="molecule type" value="Genomic_DNA"/>
</dbReference>
<feature type="transmembrane region" description="Helical" evidence="7">
    <location>
        <begin position="32"/>
        <end position="55"/>
    </location>
</feature>
<feature type="transmembrane region" description="Helical" evidence="7">
    <location>
        <begin position="123"/>
        <end position="149"/>
    </location>
</feature>
<dbReference type="RefSeq" id="WP_013805859.1">
    <property type="nucleotide sequence ID" value="NC_015564.1"/>
</dbReference>
<dbReference type="PANTHER" id="PTHR34820:SF4">
    <property type="entry name" value="INNER MEMBRANE PROTEIN YEBZ"/>
    <property type="match status" value="1"/>
</dbReference>
<dbReference type="KEGG" id="asd:AS9A_1058"/>
<keyword evidence="3 7" id="KW-0812">Transmembrane</keyword>
<accession>F6EQ87</accession>
<evidence type="ECO:0000256" key="5">
    <source>
        <dbReference type="ARBA" id="ARBA00023136"/>
    </source>
</evidence>
<evidence type="ECO:0000256" key="6">
    <source>
        <dbReference type="SAM" id="MobiDB-lite"/>
    </source>
</evidence>
<keyword evidence="5 7" id="KW-0472">Membrane</keyword>
<dbReference type="InterPro" id="IPR019108">
    <property type="entry name" value="Caa3_assmbl_CtaG-rel"/>
</dbReference>
<feature type="transmembrane region" description="Helical" evidence="7">
    <location>
        <begin position="544"/>
        <end position="565"/>
    </location>
</feature>
<reference evidence="9 10" key="1">
    <citation type="journal article" date="2011" name="J. Bacteriol.">
        <title>Complete genome sequence of Amycolicicoccus subflavus DQS3-9A1T, an actinomycete isolated from crude oil-polluted soil.</title>
        <authorList>
            <person name="Cai M."/>
            <person name="Chen W.M."/>
            <person name="Nie Y."/>
            <person name="Chi C.Q."/>
            <person name="Wang Y.N."/>
            <person name="Tang Y.Q."/>
            <person name="Li G.Y."/>
            <person name="Wu X.L."/>
        </authorList>
    </citation>
    <scope>NUCLEOTIDE SEQUENCE [LARGE SCALE GENOMIC DNA]</scope>
    <source>
        <strain evidence="10">DSM 45089 / DQS3-9A1</strain>
    </source>
</reference>
<feature type="transmembrane region" description="Helical" evidence="7">
    <location>
        <begin position="426"/>
        <end position="448"/>
    </location>
</feature>
<dbReference type="Pfam" id="PF05425">
    <property type="entry name" value="CopD"/>
    <property type="match status" value="1"/>
</dbReference>
<feature type="transmembrane region" description="Helical" evidence="7">
    <location>
        <begin position="169"/>
        <end position="188"/>
    </location>
</feature>
<dbReference type="eggNOG" id="COG1276">
    <property type="taxonomic scope" value="Bacteria"/>
</dbReference>
<feature type="transmembrane region" description="Helical" evidence="7">
    <location>
        <begin position="195"/>
        <end position="214"/>
    </location>
</feature>
<feature type="transmembrane region" description="Helical" evidence="7">
    <location>
        <begin position="294"/>
        <end position="313"/>
    </location>
</feature>
<dbReference type="InterPro" id="IPR032694">
    <property type="entry name" value="CopC/D"/>
</dbReference>